<evidence type="ECO:0000256" key="2">
    <source>
        <dbReference type="ARBA" id="ARBA00023027"/>
    </source>
</evidence>
<dbReference type="Gene3D" id="3.40.50.720">
    <property type="entry name" value="NAD(P)-binding Rossmann-like Domain"/>
    <property type="match status" value="1"/>
</dbReference>
<dbReference type="SUPFAM" id="SSF48179">
    <property type="entry name" value="6-phosphogluconate dehydrogenase C-terminal domain-like"/>
    <property type="match status" value="1"/>
</dbReference>
<comment type="caution">
    <text evidence="5">The sequence shown here is derived from an EMBL/GenBank/DDBJ whole genome shotgun (WGS) entry which is preliminary data.</text>
</comment>
<evidence type="ECO:0000313" key="5">
    <source>
        <dbReference type="EMBL" id="KAA9038059.1"/>
    </source>
</evidence>
<dbReference type="InterPro" id="IPR013131">
    <property type="entry name" value="Mannitol_DH_N"/>
</dbReference>
<evidence type="ECO:0000259" key="3">
    <source>
        <dbReference type="Pfam" id="PF01232"/>
    </source>
</evidence>
<dbReference type="Pfam" id="PF01232">
    <property type="entry name" value="Mannitol_dh"/>
    <property type="match status" value="1"/>
</dbReference>
<dbReference type="SUPFAM" id="SSF51735">
    <property type="entry name" value="NAD(P)-binding Rossmann-fold domains"/>
    <property type="match status" value="1"/>
</dbReference>
<proteinExistence type="predicted"/>
<name>A0A5J5III9_9BACT</name>
<dbReference type="InterPro" id="IPR013118">
    <property type="entry name" value="Mannitol_DH_C"/>
</dbReference>
<evidence type="ECO:0000313" key="6">
    <source>
        <dbReference type="Proteomes" id="UP000326903"/>
    </source>
</evidence>
<evidence type="ECO:0000256" key="1">
    <source>
        <dbReference type="ARBA" id="ARBA00023002"/>
    </source>
</evidence>
<evidence type="ECO:0000259" key="4">
    <source>
        <dbReference type="Pfam" id="PF08125"/>
    </source>
</evidence>
<dbReference type="Pfam" id="PF08125">
    <property type="entry name" value="Mannitol_dh_C"/>
    <property type="match status" value="1"/>
</dbReference>
<dbReference type="GO" id="GO:0005829">
    <property type="term" value="C:cytosol"/>
    <property type="evidence" value="ECO:0007669"/>
    <property type="project" value="TreeGrafter"/>
</dbReference>
<dbReference type="Proteomes" id="UP000326903">
    <property type="component" value="Unassembled WGS sequence"/>
</dbReference>
<protein>
    <submittedName>
        <fullName evidence="5">Tagaturonate reductase</fullName>
        <ecNumber evidence="5">1.1.1.58</ecNumber>
    </submittedName>
</protein>
<dbReference type="RefSeq" id="WP_150415619.1">
    <property type="nucleotide sequence ID" value="NZ_VYQF01000004.1"/>
</dbReference>
<feature type="domain" description="Mannitol dehydrogenase C-terminal" evidence="4">
    <location>
        <begin position="284"/>
        <end position="486"/>
    </location>
</feature>
<reference evidence="5 6" key="1">
    <citation type="submission" date="2019-09" db="EMBL/GenBank/DDBJ databases">
        <title>Draft genome sequence of Ginsengibacter sp. BR5-29.</title>
        <authorList>
            <person name="Im W.-T."/>
        </authorList>
    </citation>
    <scope>NUCLEOTIDE SEQUENCE [LARGE SCALE GENOMIC DNA]</scope>
    <source>
        <strain evidence="5 6">BR5-29</strain>
    </source>
</reference>
<dbReference type="Gene3D" id="1.10.1040.10">
    <property type="entry name" value="N-(1-d-carboxylethyl)-l-norvaline Dehydrogenase, domain 2"/>
    <property type="match status" value="1"/>
</dbReference>
<dbReference type="PANTHER" id="PTHR30524">
    <property type="entry name" value="MANNITOL-1-PHOSPHATE 5-DEHYDROGENASE"/>
    <property type="match status" value="1"/>
</dbReference>
<dbReference type="InterPro" id="IPR036291">
    <property type="entry name" value="NAD(P)-bd_dom_sf"/>
</dbReference>
<dbReference type="GO" id="GO:0009026">
    <property type="term" value="F:tagaturonate reductase activity"/>
    <property type="evidence" value="ECO:0007669"/>
    <property type="project" value="UniProtKB-EC"/>
</dbReference>
<accession>A0A5J5III9</accession>
<dbReference type="PANTHER" id="PTHR30524:SF0">
    <property type="entry name" value="ALTRONATE OXIDOREDUCTASE-RELATED"/>
    <property type="match status" value="1"/>
</dbReference>
<keyword evidence="6" id="KW-1185">Reference proteome</keyword>
<gene>
    <name evidence="5" type="ORF">FW778_14960</name>
</gene>
<organism evidence="5 6">
    <name type="scientific">Ginsengibacter hankyongi</name>
    <dbReference type="NCBI Taxonomy" id="2607284"/>
    <lineage>
        <taxon>Bacteria</taxon>
        <taxon>Pseudomonadati</taxon>
        <taxon>Bacteroidota</taxon>
        <taxon>Chitinophagia</taxon>
        <taxon>Chitinophagales</taxon>
        <taxon>Chitinophagaceae</taxon>
        <taxon>Ginsengibacter</taxon>
    </lineage>
</organism>
<dbReference type="AlphaFoldDB" id="A0A5J5III9"/>
<dbReference type="EMBL" id="VYQF01000004">
    <property type="protein sequence ID" value="KAA9038059.1"/>
    <property type="molecule type" value="Genomic_DNA"/>
</dbReference>
<dbReference type="GO" id="GO:0019592">
    <property type="term" value="P:mannitol catabolic process"/>
    <property type="evidence" value="ECO:0007669"/>
    <property type="project" value="TreeGrafter"/>
</dbReference>
<keyword evidence="1 5" id="KW-0560">Oxidoreductase</keyword>
<dbReference type="InterPro" id="IPR013328">
    <property type="entry name" value="6PGD_dom2"/>
</dbReference>
<keyword evidence="2" id="KW-0520">NAD</keyword>
<sequence>MKLSAYTLKNITSERVDVPEESILELPEKVLQFGTGVLLRGLPDYFIDKANRMGIFNGRIVIVKTTNRGDTADFGKQDGLYTLCVRGIQDGQKIEENIINSSISRVLSASHEWEQILECAHNQSLQVIISNTTEVGIKLVNDDIRRHPPVSYPGKLLAFLFERFTAFGGSEKSGFVIVPTELIPDNGKKLESIVLELAHLNGLQDDFIEWLEHCNYFCNSLVDRIVTGMPDEEIKIEIEKELGYTDQLLTVCEVYRLWAIEGNEHVKKILSFAGADEGVVIEPDIDLYRELKLRLLNGTHTLSCGIAFLAGVDTVKQGMDDPMIEKYIADVMQNEIGPSIPYEIDAQTVEAFTAKVLDRFRNPHINHFWKSITLNYTQKLKMRCIPLLLNYYKKNNLVPELFALGFAAYIYFMKPVKRNGDEFFGEFKVKPYLIEDEVAEKFYKLWQKFAPHEIVNEVLKDVALWGKDLSILPGFEQSVKDKLDSIINNGMRATIESAQSKKMVI</sequence>
<dbReference type="EC" id="1.1.1.58" evidence="5"/>
<dbReference type="GO" id="GO:0008926">
    <property type="term" value="F:mannitol-1-phosphate 5-dehydrogenase activity"/>
    <property type="evidence" value="ECO:0007669"/>
    <property type="project" value="TreeGrafter"/>
</dbReference>
<dbReference type="InterPro" id="IPR008927">
    <property type="entry name" value="6-PGluconate_DH-like_C_sf"/>
</dbReference>
<dbReference type="NCBIfam" id="NF002969">
    <property type="entry name" value="PRK03643.1"/>
    <property type="match status" value="1"/>
</dbReference>
<feature type="domain" description="Mannitol dehydrogenase N-terminal" evidence="3">
    <location>
        <begin position="29"/>
        <end position="268"/>
    </location>
</feature>